<accession>A0ABP6MND2</accession>
<dbReference type="InterPro" id="IPR041657">
    <property type="entry name" value="HTH_17"/>
</dbReference>
<dbReference type="RefSeq" id="WP_344856181.1">
    <property type="nucleotide sequence ID" value="NZ_BAAAUT010000005.1"/>
</dbReference>
<dbReference type="EMBL" id="BAAAUT010000005">
    <property type="protein sequence ID" value="GAA3120358.1"/>
    <property type="molecule type" value="Genomic_DNA"/>
</dbReference>
<comment type="caution">
    <text evidence="3">The sequence shown here is derived from an EMBL/GenBank/DDBJ whole genome shotgun (WGS) entry which is preliminary data.</text>
</comment>
<gene>
    <name evidence="3" type="ORF">GCM10010466_09100</name>
</gene>
<protein>
    <recommendedName>
        <fullName evidence="2">Helix-turn-helix domain-containing protein</fullName>
    </recommendedName>
</protein>
<name>A0ABP6MND2_9ACTN</name>
<feature type="region of interest" description="Disordered" evidence="1">
    <location>
        <begin position="1"/>
        <end position="27"/>
    </location>
</feature>
<sequence>MTGRTPSGQRSSRRQGRTPSGPAATAYDIEKGEHVPVSGDRLWGVEEVSDFLGVPVSTLYVWRHRRIGPQGRKIGRHLRYRPQDVRAWVEEQE</sequence>
<organism evidence="3 4">
    <name type="scientific">Planomonospora alba</name>
    <dbReference type="NCBI Taxonomy" id="161354"/>
    <lineage>
        <taxon>Bacteria</taxon>
        <taxon>Bacillati</taxon>
        <taxon>Actinomycetota</taxon>
        <taxon>Actinomycetes</taxon>
        <taxon>Streptosporangiales</taxon>
        <taxon>Streptosporangiaceae</taxon>
        <taxon>Planomonospora</taxon>
    </lineage>
</organism>
<keyword evidence="4" id="KW-1185">Reference proteome</keyword>
<dbReference type="InterPro" id="IPR009061">
    <property type="entry name" value="DNA-bd_dom_put_sf"/>
</dbReference>
<evidence type="ECO:0000313" key="3">
    <source>
        <dbReference type="EMBL" id="GAA3120358.1"/>
    </source>
</evidence>
<evidence type="ECO:0000313" key="4">
    <source>
        <dbReference type="Proteomes" id="UP001500320"/>
    </source>
</evidence>
<evidence type="ECO:0000256" key="1">
    <source>
        <dbReference type="SAM" id="MobiDB-lite"/>
    </source>
</evidence>
<reference evidence="4" key="1">
    <citation type="journal article" date="2019" name="Int. J. Syst. Evol. Microbiol.">
        <title>The Global Catalogue of Microorganisms (GCM) 10K type strain sequencing project: providing services to taxonomists for standard genome sequencing and annotation.</title>
        <authorList>
            <consortium name="The Broad Institute Genomics Platform"/>
            <consortium name="The Broad Institute Genome Sequencing Center for Infectious Disease"/>
            <person name="Wu L."/>
            <person name="Ma J."/>
        </authorList>
    </citation>
    <scope>NUCLEOTIDE SEQUENCE [LARGE SCALE GENOMIC DNA]</scope>
    <source>
        <strain evidence="4">JCM 9373</strain>
    </source>
</reference>
<evidence type="ECO:0000259" key="2">
    <source>
        <dbReference type="Pfam" id="PF12728"/>
    </source>
</evidence>
<feature type="domain" description="Helix-turn-helix" evidence="2">
    <location>
        <begin position="45"/>
        <end position="92"/>
    </location>
</feature>
<feature type="compositionally biased region" description="Low complexity" evidence="1">
    <location>
        <begin position="1"/>
        <end position="10"/>
    </location>
</feature>
<dbReference type="SUPFAM" id="SSF46955">
    <property type="entry name" value="Putative DNA-binding domain"/>
    <property type="match status" value="1"/>
</dbReference>
<dbReference type="Proteomes" id="UP001500320">
    <property type="component" value="Unassembled WGS sequence"/>
</dbReference>
<dbReference type="Pfam" id="PF12728">
    <property type="entry name" value="HTH_17"/>
    <property type="match status" value="1"/>
</dbReference>
<proteinExistence type="predicted"/>